<organism evidence="1 2">
    <name type="scientific">Castilleja foliolosa</name>
    <dbReference type="NCBI Taxonomy" id="1961234"/>
    <lineage>
        <taxon>Eukaryota</taxon>
        <taxon>Viridiplantae</taxon>
        <taxon>Streptophyta</taxon>
        <taxon>Embryophyta</taxon>
        <taxon>Tracheophyta</taxon>
        <taxon>Spermatophyta</taxon>
        <taxon>Magnoliopsida</taxon>
        <taxon>eudicotyledons</taxon>
        <taxon>Gunneridae</taxon>
        <taxon>Pentapetalae</taxon>
        <taxon>asterids</taxon>
        <taxon>lamiids</taxon>
        <taxon>Lamiales</taxon>
        <taxon>Orobanchaceae</taxon>
        <taxon>Pedicularideae</taxon>
        <taxon>Castillejinae</taxon>
        <taxon>Castilleja</taxon>
    </lineage>
</organism>
<dbReference type="Pfam" id="PF07224">
    <property type="entry name" value="Chlorophyllase"/>
    <property type="match status" value="1"/>
</dbReference>
<dbReference type="InterPro" id="IPR017395">
    <property type="entry name" value="Chlorophyllase-like"/>
</dbReference>
<evidence type="ECO:0008006" key="3">
    <source>
        <dbReference type="Google" id="ProtNLM"/>
    </source>
</evidence>
<proteinExistence type="predicted"/>
<protein>
    <recommendedName>
        <fullName evidence="3">Chlorophyllase</fullName>
    </recommendedName>
</protein>
<name>A0ABD3DTA3_9LAMI</name>
<sequence>MAQLENYENSMSKISVFEPGNYIVKTIKVKKCGVASPPPAKLLVFSPEFEGTYPVLLFCHGYCTNNTWYSQILSHVSSHGYIVVAPQFYQCLLISLNDEIKTAAKVTNWLPQGLTQSLPQHVKPNLTKLSLMGHSRGGKVAFALALGHEPTSLKFKALLGLDPVSMPNPPAWVEPSILSYVPRSFELSIPIGIVGTGLSNRKSGCFFPPLAPDGFNSSEFFNESKPPCCYFRAKDYGHCDVLDESKLGLASWVCKSGKGCKEKMRRGVGGVVVAFLKAYLGGEFQDLEGVVCGKDVAPITFDPVICIKE</sequence>
<dbReference type="Gene3D" id="3.40.50.1820">
    <property type="entry name" value="alpha/beta hydrolase"/>
    <property type="match status" value="1"/>
</dbReference>
<dbReference type="PANTHER" id="PTHR33428:SF10">
    <property type="entry name" value="CHLOROPHYLLASE-1"/>
    <property type="match status" value="1"/>
</dbReference>
<dbReference type="SUPFAM" id="SSF53474">
    <property type="entry name" value="alpha/beta-Hydrolases"/>
    <property type="match status" value="1"/>
</dbReference>
<dbReference type="PANTHER" id="PTHR33428">
    <property type="entry name" value="CHLOROPHYLLASE-2, CHLOROPLASTIC"/>
    <property type="match status" value="1"/>
</dbReference>
<evidence type="ECO:0000313" key="1">
    <source>
        <dbReference type="EMBL" id="KAL3645119.1"/>
    </source>
</evidence>
<evidence type="ECO:0000313" key="2">
    <source>
        <dbReference type="Proteomes" id="UP001632038"/>
    </source>
</evidence>
<comment type="caution">
    <text evidence="1">The sequence shown here is derived from an EMBL/GenBank/DDBJ whole genome shotgun (WGS) entry which is preliminary data.</text>
</comment>
<reference evidence="2" key="1">
    <citation type="journal article" date="2024" name="IScience">
        <title>Strigolactones Initiate the Formation of Haustorium-like Structures in Castilleja.</title>
        <authorList>
            <person name="Buerger M."/>
            <person name="Peterson D."/>
            <person name="Chory J."/>
        </authorList>
    </citation>
    <scope>NUCLEOTIDE SEQUENCE [LARGE SCALE GENOMIC DNA]</scope>
</reference>
<keyword evidence="2" id="KW-1185">Reference proteome</keyword>
<accession>A0ABD3DTA3</accession>
<dbReference type="EMBL" id="JAVIJP010000013">
    <property type="protein sequence ID" value="KAL3645119.1"/>
    <property type="molecule type" value="Genomic_DNA"/>
</dbReference>
<dbReference type="Proteomes" id="UP001632038">
    <property type="component" value="Unassembled WGS sequence"/>
</dbReference>
<gene>
    <name evidence="1" type="ORF">CASFOL_010299</name>
</gene>
<dbReference type="AlphaFoldDB" id="A0ABD3DTA3"/>
<dbReference type="InterPro" id="IPR029058">
    <property type="entry name" value="AB_hydrolase_fold"/>
</dbReference>